<dbReference type="Gene3D" id="3.20.20.80">
    <property type="entry name" value="Glycosidases"/>
    <property type="match status" value="1"/>
</dbReference>
<evidence type="ECO:0000313" key="8">
    <source>
        <dbReference type="Proteomes" id="UP000198510"/>
    </source>
</evidence>
<dbReference type="PRINTS" id="PR00843">
    <property type="entry name" value="GLHYDRLASE30"/>
</dbReference>
<dbReference type="EMBL" id="FNFO01000005">
    <property type="protein sequence ID" value="SDL28536.1"/>
    <property type="molecule type" value="Genomic_DNA"/>
</dbReference>
<evidence type="ECO:0000256" key="2">
    <source>
        <dbReference type="ARBA" id="ARBA00022729"/>
    </source>
</evidence>
<dbReference type="InterPro" id="IPR033453">
    <property type="entry name" value="Glyco_hydro_30_TIM-barrel"/>
</dbReference>
<feature type="domain" description="Glycosyl hydrolase family 30 beta sandwich" evidence="6">
    <location>
        <begin position="423"/>
        <end position="482"/>
    </location>
</feature>
<evidence type="ECO:0000259" key="5">
    <source>
        <dbReference type="Pfam" id="PF02055"/>
    </source>
</evidence>
<evidence type="ECO:0000256" key="1">
    <source>
        <dbReference type="ARBA" id="ARBA00005382"/>
    </source>
</evidence>
<dbReference type="GO" id="GO:0006680">
    <property type="term" value="P:glucosylceramide catabolic process"/>
    <property type="evidence" value="ECO:0007669"/>
    <property type="project" value="TreeGrafter"/>
</dbReference>
<keyword evidence="8" id="KW-1185">Reference proteome</keyword>
<sequence>MAFFPHAFSRYAAAACVVLLAQCQPKTDDTTGPNPSDTTGTVAGDVDVWVTHPDQSALLYHQPQPLAFKTTADSSLPTIRIDTTQRFQTMDGFGLTFTGGSAHVIGQLDAAKRNALMRELFLPDSGIGISYLRLSIGASDLNDRAFTYDDLPAGQTDPNMERFSLDPDREELIPLLKQVKELNPDIKFMGSPWTAPVWMKTNNNTSGGSLKPEHYAAYAKYFVKYVQEMEKEGLPIDAITIQNEPENPNNNPSLVMTAEEQADFVKNHLGPAFRDANISTKIVVFDHNCDHPNYPISILNDPDAKQYVDGSAFHLYLGNISALTQVHDAHPDKNVYFTEQWTGSNSSFADDLNWHIREVVIGSTRNWAKTVLEWNLANNAQYEPHTPGGCTQCKGALTIDGGEITRNVMYYNVAHGSKFARPGSVRVGSNVPDQLPNVAFVTPDGKKVLIVLNDSGAMTRFNIQAGDQIVTPQLQAGAVATFVW</sequence>
<evidence type="ECO:0000313" key="7">
    <source>
        <dbReference type="EMBL" id="SDL28536.1"/>
    </source>
</evidence>
<dbReference type="PANTHER" id="PTHR11069:SF23">
    <property type="entry name" value="LYSOSOMAL ACID GLUCOSYLCERAMIDASE"/>
    <property type="match status" value="1"/>
</dbReference>
<comment type="similarity">
    <text evidence="1 4">Belongs to the glycosyl hydrolase 30 family.</text>
</comment>
<accession>A0A1G9IU01</accession>
<dbReference type="InterPro" id="IPR001139">
    <property type="entry name" value="Glyco_hydro_30"/>
</dbReference>
<evidence type="ECO:0000259" key="6">
    <source>
        <dbReference type="Pfam" id="PF17189"/>
    </source>
</evidence>
<dbReference type="Pfam" id="PF17189">
    <property type="entry name" value="Glyco_hydro_30C"/>
    <property type="match status" value="1"/>
</dbReference>
<dbReference type="Proteomes" id="UP000198510">
    <property type="component" value="Unassembled WGS sequence"/>
</dbReference>
<dbReference type="PANTHER" id="PTHR11069">
    <property type="entry name" value="GLUCOSYLCERAMIDASE"/>
    <property type="match status" value="1"/>
</dbReference>
<keyword evidence="2" id="KW-0732">Signal</keyword>
<dbReference type="Gene3D" id="2.60.40.1180">
    <property type="entry name" value="Golgi alpha-mannosidase II"/>
    <property type="match status" value="1"/>
</dbReference>
<dbReference type="OrthoDB" id="9806701at2"/>
<protein>
    <submittedName>
        <fullName evidence="7">Glucosylceramidase</fullName>
    </submittedName>
</protein>
<dbReference type="InterPro" id="IPR013780">
    <property type="entry name" value="Glyco_hydro_b"/>
</dbReference>
<reference evidence="7 8" key="1">
    <citation type="submission" date="2016-10" db="EMBL/GenBank/DDBJ databases">
        <authorList>
            <person name="de Groot N.N."/>
        </authorList>
    </citation>
    <scope>NUCLEOTIDE SEQUENCE [LARGE SCALE GENOMIC DNA]</scope>
    <source>
        <strain evidence="7 8">DSM 25186</strain>
    </source>
</reference>
<keyword evidence="4" id="KW-0326">Glycosidase</keyword>
<keyword evidence="3 4" id="KW-0378">Hydrolase</keyword>
<evidence type="ECO:0000256" key="3">
    <source>
        <dbReference type="ARBA" id="ARBA00022801"/>
    </source>
</evidence>
<proteinExistence type="inferred from homology"/>
<feature type="domain" description="Glycosyl hydrolase family 30 TIM-barrel" evidence="5">
    <location>
        <begin position="91"/>
        <end position="419"/>
    </location>
</feature>
<dbReference type="STRING" id="1075417.SAMN05421823_105105"/>
<dbReference type="Pfam" id="PF02055">
    <property type="entry name" value="Glyco_hydro_30"/>
    <property type="match status" value="1"/>
</dbReference>
<evidence type="ECO:0000256" key="4">
    <source>
        <dbReference type="RuleBase" id="RU361188"/>
    </source>
</evidence>
<dbReference type="GO" id="GO:0004348">
    <property type="term" value="F:glucosylceramidase activity"/>
    <property type="evidence" value="ECO:0007669"/>
    <property type="project" value="InterPro"/>
</dbReference>
<dbReference type="InterPro" id="IPR017853">
    <property type="entry name" value="GH"/>
</dbReference>
<dbReference type="SUPFAM" id="SSF51445">
    <property type="entry name" value="(Trans)glycosidases"/>
    <property type="match status" value="1"/>
</dbReference>
<dbReference type="AlphaFoldDB" id="A0A1G9IU01"/>
<name>A0A1G9IU01_9BACT</name>
<dbReference type="GO" id="GO:0016020">
    <property type="term" value="C:membrane"/>
    <property type="evidence" value="ECO:0007669"/>
    <property type="project" value="GOC"/>
</dbReference>
<organism evidence="7 8">
    <name type="scientific">Catalinimonas alkaloidigena</name>
    <dbReference type="NCBI Taxonomy" id="1075417"/>
    <lineage>
        <taxon>Bacteria</taxon>
        <taxon>Pseudomonadati</taxon>
        <taxon>Bacteroidota</taxon>
        <taxon>Cytophagia</taxon>
        <taxon>Cytophagales</taxon>
        <taxon>Catalimonadaceae</taxon>
        <taxon>Catalinimonas</taxon>
    </lineage>
</organism>
<dbReference type="InterPro" id="IPR033452">
    <property type="entry name" value="GH30_C"/>
</dbReference>
<dbReference type="RefSeq" id="WP_089683074.1">
    <property type="nucleotide sequence ID" value="NZ_FNFO01000005.1"/>
</dbReference>
<gene>
    <name evidence="7" type="ORF">SAMN05421823_105105</name>
</gene>